<comment type="caution">
    <text evidence="2">The sequence shown here is derived from an EMBL/GenBank/DDBJ whole genome shotgun (WGS) entry which is preliminary data.</text>
</comment>
<dbReference type="EMBL" id="PVTQ01000006">
    <property type="protein sequence ID" value="PRY89474.1"/>
    <property type="molecule type" value="Genomic_DNA"/>
</dbReference>
<organism evidence="2 3">
    <name type="scientific">Donghicola tyrosinivorans</name>
    <dbReference type="NCBI Taxonomy" id="1652492"/>
    <lineage>
        <taxon>Bacteria</taxon>
        <taxon>Pseudomonadati</taxon>
        <taxon>Pseudomonadota</taxon>
        <taxon>Alphaproteobacteria</taxon>
        <taxon>Rhodobacterales</taxon>
        <taxon>Roseobacteraceae</taxon>
        <taxon>Donghicola</taxon>
    </lineage>
</organism>
<dbReference type="AlphaFoldDB" id="A0A2T0WSE4"/>
<protein>
    <submittedName>
        <fullName evidence="2">Uncharacterized protein</fullName>
    </submittedName>
</protein>
<dbReference type="Proteomes" id="UP000238392">
    <property type="component" value="Unassembled WGS sequence"/>
</dbReference>
<accession>A0A2T0WSE4</accession>
<feature type="region of interest" description="Disordered" evidence="1">
    <location>
        <begin position="58"/>
        <end position="77"/>
    </location>
</feature>
<gene>
    <name evidence="2" type="ORF">CLV74_106176</name>
</gene>
<dbReference type="RefSeq" id="WP_106264610.1">
    <property type="nucleotide sequence ID" value="NZ_PVTQ01000006.1"/>
</dbReference>
<evidence type="ECO:0000313" key="2">
    <source>
        <dbReference type="EMBL" id="PRY89474.1"/>
    </source>
</evidence>
<evidence type="ECO:0000313" key="3">
    <source>
        <dbReference type="Proteomes" id="UP000238392"/>
    </source>
</evidence>
<evidence type="ECO:0000256" key="1">
    <source>
        <dbReference type="SAM" id="MobiDB-lite"/>
    </source>
</evidence>
<keyword evidence="3" id="KW-1185">Reference proteome</keyword>
<name>A0A2T0WSE4_9RHOB</name>
<sequence>MINKLLNSDDEWQFFCDRMIGSLRGVRGKEKRLRLLLALNQLSSEERACFGLGGANSQTTSGYGTPPAKTRVHQRAY</sequence>
<reference evidence="2 3" key="1">
    <citation type="submission" date="2018-03" db="EMBL/GenBank/DDBJ databases">
        <title>Genomic Encyclopedia of Archaeal and Bacterial Type Strains, Phase II (KMG-II): from individual species to whole genera.</title>
        <authorList>
            <person name="Goeker M."/>
        </authorList>
    </citation>
    <scope>NUCLEOTIDE SEQUENCE [LARGE SCALE GENOMIC DNA]</scope>
    <source>
        <strain evidence="2 3">DSM 100212</strain>
    </source>
</reference>
<proteinExistence type="predicted"/>